<evidence type="ECO:0000313" key="2">
    <source>
        <dbReference type="Proteomes" id="UP000596351"/>
    </source>
</evidence>
<gene>
    <name evidence="1" type="ORF">D4A92_07680</name>
</gene>
<accession>A0ABX7ETI8</accession>
<sequence>MSIQIMSQVWQNGPREPQNLLVLLALADMADDHGFCTPSLHLIAAKSRCNVKTLRHVLGLLRSAGFVEIGTREGDLEVNKYRVRIKALNSAKGLEVQS</sequence>
<name>A0ABX7ETI8_9HYPH</name>
<organism evidence="1 2">
    <name type="scientific">Rhizobium rosettiformans</name>
    <dbReference type="NCBI Taxonomy" id="1368430"/>
    <lineage>
        <taxon>Bacteria</taxon>
        <taxon>Pseudomonadati</taxon>
        <taxon>Pseudomonadota</taxon>
        <taxon>Alphaproteobacteria</taxon>
        <taxon>Hyphomicrobiales</taxon>
        <taxon>Rhizobiaceae</taxon>
        <taxon>Rhizobium/Agrobacterium group</taxon>
        <taxon>Rhizobium</taxon>
    </lineage>
</organism>
<evidence type="ECO:0000313" key="1">
    <source>
        <dbReference type="EMBL" id="QRF51322.1"/>
    </source>
</evidence>
<reference evidence="1 2" key="1">
    <citation type="submission" date="2018-09" db="EMBL/GenBank/DDBJ databases">
        <title>Rhizobium sp. MAE2-X.</title>
        <authorList>
            <person name="Lee Y."/>
            <person name="Jeon C.O."/>
        </authorList>
    </citation>
    <scope>NUCLEOTIDE SEQUENCE [LARGE SCALE GENOMIC DNA]</scope>
    <source>
        <strain evidence="1 2">MAE2-X</strain>
    </source>
</reference>
<evidence type="ECO:0008006" key="3">
    <source>
        <dbReference type="Google" id="ProtNLM"/>
    </source>
</evidence>
<dbReference type="EMBL" id="CP032405">
    <property type="protein sequence ID" value="QRF51322.1"/>
    <property type="molecule type" value="Genomic_DNA"/>
</dbReference>
<dbReference type="RefSeq" id="WP_203019101.1">
    <property type="nucleotide sequence ID" value="NZ_CP032405.1"/>
</dbReference>
<dbReference type="Proteomes" id="UP000596351">
    <property type="component" value="Chromosome"/>
</dbReference>
<dbReference type="Pfam" id="PF13730">
    <property type="entry name" value="HTH_36"/>
    <property type="match status" value="1"/>
</dbReference>
<keyword evidence="2" id="KW-1185">Reference proteome</keyword>
<proteinExistence type="predicted"/>
<protein>
    <recommendedName>
        <fullName evidence="3">Helix-turn-helix domain-containing protein</fullName>
    </recommendedName>
</protein>